<gene>
    <name evidence="2" type="ORF">SLS63_003238</name>
</gene>
<protein>
    <submittedName>
        <fullName evidence="2">Uncharacterized protein</fullName>
    </submittedName>
</protein>
<feature type="compositionally biased region" description="Basic residues" evidence="1">
    <location>
        <begin position="436"/>
        <end position="446"/>
    </location>
</feature>
<evidence type="ECO:0000256" key="1">
    <source>
        <dbReference type="SAM" id="MobiDB-lite"/>
    </source>
</evidence>
<name>A0ABR1PHR2_DIAER</name>
<feature type="region of interest" description="Disordered" evidence="1">
    <location>
        <begin position="329"/>
        <end position="446"/>
    </location>
</feature>
<feature type="compositionally biased region" description="Polar residues" evidence="1">
    <location>
        <begin position="330"/>
        <end position="350"/>
    </location>
</feature>
<organism evidence="2 3">
    <name type="scientific">Diaporthe eres</name>
    <name type="common">Phomopsis oblonga</name>
    <dbReference type="NCBI Taxonomy" id="83184"/>
    <lineage>
        <taxon>Eukaryota</taxon>
        <taxon>Fungi</taxon>
        <taxon>Dikarya</taxon>
        <taxon>Ascomycota</taxon>
        <taxon>Pezizomycotina</taxon>
        <taxon>Sordariomycetes</taxon>
        <taxon>Sordariomycetidae</taxon>
        <taxon>Diaporthales</taxon>
        <taxon>Diaporthaceae</taxon>
        <taxon>Diaporthe</taxon>
        <taxon>Diaporthe eres species complex</taxon>
    </lineage>
</organism>
<dbReference type="Proteomes" id="UP001430848">
    <property type="component" value="Unassembled WGS sequence"/>
</dbReference>
<evidence type="ECO:0000313" key="2">
    <source>
        <dbReference type="EMBL" id="KAK7736889.1"/>
    </source>
</evidence>
<sequence>MATTQTPDISALLADPSIDHIGAPIPIEYPKLWTTKASANTRLFGRVPDDDVDAIRRVIAPAAVVWDMTHGTDFNRFPGLQGAIIVPVRLNLPEGMSIRSFAGDKALWNNDFTALSQTGLPDAERPQNLIRWTHYDSHWRPGRSYPSRYIIWEDPDSRKLYAQIPRPLEGLSRAGCDHCRVHDPNHAEEKVEYFDDRRHVDEFRMMSAGDTAVTPFSLCRFHWWYVWSGELLRQSQVHALELLVSEDLLDRWGISHMRKFLSMSFQLETAVGVPDDDFAGRRRHLARQRLFSLPMSTSCRRSVHLPKATSFFESLPALILAQEKNGLASHHTNGVSQPTNESGTSASATDSVPAPGFPDTDTVGPAEPPSTNGQSMPAPNYPSLAGAGVNGEQASQAAGPIASSSKAAKIVPLTNGTPTSKNDGFLSSPPTEPRAMRKWKGTGKGR</sequence>
<accession>A0ABR1PHR2</accession>
<feature type="compositionally biased region" description="Polar residues" evidence="1">
    <location>
        <begin position="392"/>
        <end position="406"/>
    </location>
</feature>
<proteinExistence type="predicted"/>
<evidence type="ECO:0000313" key="3">
    <source>
        <dbReference type="Proteomes" id="UP001430848"/>
    </source>
</evidence>
<keyword evidence="3" id="KW-1185">Reference proteome</keyword>
<dbReference type="EMBL" id="JAKNSF020000009">
    <property type="protein sequence ID" value="KAK7736889.1"/>
    <property type="molecule type" value="Genomic_DNA"/>
</dbReference>
<comment type="caution">
    <text evidence="2">The sequence shown here is derived from an EMBL/GenBank/DDBJ whole genome shotgun (WGS) entry which is preliminary data.</text>
</comment>
<reference evidence="2 3" key="1">
    <citation type="submission" date="2024-02" db="EMBL/GenBank/DDBJ databases">
        <title>De novo assembly and annotation of 12 fungi associated with fruit tree decline syndrome in Ontario, Canada.</title>
        <authorList>
            <person name="Sulman M."/>
            <person name="Ellouze W."/>
            <person name="Ilyukhin E."/>
        </authorList>
    </citation>
    <scope>NUCLEOTIDE SEQUENCE [LARGE SCALE GENOMIC DNA]</scope>
    <source>
        <strain evidence="2 3">M169</strain>
    </source>
</reference>